<accession>A0A5E4SJQ1</accession>
<dbReference type="RefSeq" id="WP_150588098.1">
    <property type="nucleotide sequence ID" value="NZ_CABPSH010000002.1"/>
</dbReference>
<feature type="transmembrane region" description="Helical" evidence="6">
    <location>
        <begin position="168"/>
        <end position="187"/>
    </location>
</feature>
<comment type="similarity">
    <text evidence="2">Belongs to the autoinducer-2 exporter (AI-2E) (TC 2.A.86) family.</text>
</comment>
<organism evidence="7 8">
    <name type="scientific">Pandoraea eparura</name>
    <dbReference type="NCBI Taxonomy" id="2508291"/>
    <lineage>
        <taxon>Bacteria</taxon>
        <taxon>Pseudomonadati</taxon>
        <taxon>Pseudomonadota</taxon>
        <taxon>Betaproteobacteria</taxon>
        <taxon>Burkholderiales</taxon>
        <taxon>Burkholderiaceae</taxon>
        <taxon>Pandoraea</taxon>
    </lineage>
</organism>
<evidence type="ECO:0000313" key="7">
    <source>
        <dbReference type="EMBL" id="VVD75535.1"/>
    </source>
</evidence>
<dbReference type="OrthoDB" id="5792512at2"/>
<sequence length="381" mass="41392">MSTNPPATHELRRDNPRPPPYQRQALLWGAFAIGLGALMWVLRPVLTPFLLGGLIAYMLQPGVEWLVRQRVPRSLAAIVMMFLFASVIASLGLLVFAVVQKELPVLAAQIPELTAKINGWLQPKLDAFGLAGSFDLSSLRTLLTSRLDGGGQSVQLAAWRYLRTSGSALVAVVGNVVVVPLVLYYLLYDRGMVFARIESLVPRPWLGKTRALMTEMDQMLSQYLRGQLLVMVALATFYPIALGLAGFGIALPVGLFTGLAVFIPYVGFATGLGLALLAALLQFGNWYGFGTVVLIYGIGQVLETAFLTPRLIGERIGLHPLAVIFALLAFGQLFGFFGVLLALPVSAILATALREVRRRYLASALYGNLREDASPRRSPAI</sequence>
<dbReference type="GO" id="GO:0055085">
    <property type="term" value="P:transmembrane transport"/>
    <property type="evidence" value="ECO:0007669"/>
    <property type="project" value="TreeGrafter"/>
</dbReference>
<keyword evidence="3 6" id="KW-0812">Transmembrane</keyword>
<evidence type="ECO:0000256" key="4">
    <source>
        <dbReference type="ARBA" id="ARBA00022989"/>
    </source>
</evidence>
<protein>
    <submittedName>
        <fullName evidence="7">ABC transporter permease</fullName>
    </submittedName>
</protein>
<keyword evidence="5 6" id="KW-0472">Membrane</keyword>
<evidence type="ECO:0000313" key="8">
    <source>
        <dbReference type="Proteomes" id="UP000400981"/>
    </source>
</evidence>
<comment type="subcellular location">
    <subcellularLocation>
        <location evidence="1">Membrane</location>
        <topology evidence="1">Multi-pass membrane protein</topology>
    </subcellularLocation>
</comment>
<feature type="transmembrane region" description="Helical" evidence="6">
    <location>
        <begin position="255"/>
        <end position="279"/>
    </location>
</feature>
<name>A0A5E4SJQ1_9BURK</name>
<dbReference type="PANTHER" id="PTHR21716:SF64">
    <property type="entry name" value="AI-2 TRANSPORT PROTEIN TQSA"/>
    <property type="match status" value="1"/>
</dbReference>
<evidence type="ECO:0000256" key="3">
    <source>
        <dbReference type="ARBA" id="ARBA00022692"/>
    </source>
</evidence>
<feature type="transmembrane region" description="Helical" evidence="6">
    <location>
        <begin position="322"/>
        <end position="350"/>
    </location>
</feature>
<reference evidence="7 8" key="1">
    <citation type="submission" date="2019-08" db="EMBL/GenBank/DDBJ databases">
        <authorList>
            <person name="Peeters C."/>
        </authorList>
    </citation>
    <scope>NUCLEOTIDE SEQUENCE [LARGE SCALE GENOMIC DNA]</scope>
    <source>
        <strain evidence="7 8">LMG 31012</strain>
    </source>
</reference>
<dbReference type="Pfam" id="PF01594">
    <property type="entry name" value="AI-2E_transport"/>
    <property type="match status" value="1"/>
</dbReference>
<keyword evidence="8" id="KW-1185">Reference proteome</keyword>
<feature type="transmembrane region" description="Helical" evidence="6">
    <location>
        <begin position="48"/>
        <end position="67"/>
    </location>
</feature>
<evidence type="ECO:0000256" key="5">
    <source>
        <dbReference type="ARBA" id="ARBA00023136"/>
    </source>
</evidence>
<dbReference type="AlphaFoldDB" id="A0A5E4SJQ1"/>
<dbReference type="PANTHER" id="PTHR21716">
    <property type="entry name" value="TRANSMEMBRANE PROTEIN"/>
    <property type="match status" value="1"/>
</dbReference>
<gene>
    <name evidence="7" type="ORF">PEP31012_00816</name>
</gene>
<dbReference type="InterPro" id="IPR002549">
    <property type="entry name" value="AI-2E-like"/>
</dbReference>
<feature type="transmembrane region" description="Helical" evidence="6">
    <location>
        <begin position="74"/>
        <end position="99"/>
    </location>
</feature>
<feature type="transmembrane region" description="Helical" evidence="6">
    <location>
        <begin position="286"/>
        <end position="302"/>
    </location>
</feature>
<dbReference type="EMBL" id="CABPSH010000002">
    <property type="protein sequence ID" value="VVD75535.1"/>
    <property type="molecule type" value="Genomic_DNA"/>
</dbReference>
<feature type="transmembrane region" description="Helical" evidence="6">
    <location>
        <begin position="25"/>
        <end position="42"/>
    </location>
</feature>
<dbReference type="Proteomes" id="UP000400981">
    <property type="component" value="Unassembled WGS sequence"/>
</dbReference>
<proteinExistence type="inferred from homology"/>
<evidence type="ECO:0000256" key="2">
    <source>
        <dbReference type="ARBA" id="ARBA00009773"/>
    </source>
</evidence>
<keyword evidence="4 6" id="KW-1133">Transmembrane helix</keyword>
<dbReference type="GO" id="GO:0016020">
    <property type="term" value="C:membrane"/>
    <property type="evidence" value="ECO:0007669"/>
    <property type="project" value="UniProtKB-SubCell"/>
</dbReference>
<evidence type="ECO:0000256" key="1">
    <source>
        <dbReference type="ARBA" id="ARBA00004141"/>
    </source>
</evidence>
<evidence type="ECO:0000256" key="6">
    <source>
        <dbReference type="SAM" id="Phobius"/>
    </source>
</evidence>
<feature type="transmembrane region" description="Helical" evidence="6">
    <location>
        <begin position="228"/>
        <end position="249"/>
    </location>
</feature>